<evidence type="ECO:0000313" key="3">
    <source>
        <dbReference type="Proteomes" id="UP000053029"/>
    </source>
</evidence>
<reference evidence="2 3" key="1">
    <citation type="submission" date="2015-01" db="EMBL/GenBank/DDBJ databases">
        <title>The Genome Sequence of Fonsecaea pedrosoi CBS 271.37.</title>
        <authorList>
            <consortium name="The Broad Institute Genomics Platform"/>
            <person name="Cuomo C."/>
            <person name="de Hoog S."/>
            <person name="Gorbushina A."/>
            <person name="Stielow B."/>
            <person name="Teixiera M."/>
            <person name="Abouelleil A."/>
            <person name="Chapman S.B."/>
            <person name="Priest M."/>
            <person name="Young S.K."/>
            <person name="Wortman J."/>
            <person name="Nusbaum C."/>
            <person name="Birren B."/>
        </authorList>
    </citation>
    <scope>NUCLEOTIDE SEQUENCE [LARGE SCALE GENOMIC DNA]</scope>
    <source>
        <strain evidence="2 3">CBS 271.37</strain>
    </source>
</reference>
<evidence type="ECO:0000256" key="1">
    <source>
        <dbReference type="SAM" id="MobiDB-lite"/>
    </source>
</evidence>
<sequence length="247" mass="26827">MPSSHGPRPTHASIPPNHPCSLRSATSGPPTERIKRSETEDAPSQTTLQAGRWSQSGPRTPSSHAPSIRISLGDGRVLNTTEYRALQEKRAGTSAVRYNDMNDPRKESIPKAKSSVEERHHEQSPSSKDESGKDKSILAEFSPRRIETGSTKRGLARSSAELASLVVQSSPRTTTTAQVSRPFPAADEGKENSNDAQENKAEIDTPTTEGTWNEHGNGNAQAKTETESETETDRETEPTWSFGNLGL</sequence>
<dbReference type="AlphaFoldDB" id="A0A0D2HC15"/>
<name>A0A0D2HC15_9EURO</name>
<dbReference type="VEuPathDB" id="FungiDB:Z517_05106"/>
<accession>A0A0D2HC15</accession>
<organism evidence="2 3">
    <name type="scientific">Fonsecaea pedrosoi CBS 271.37</name>
    <dbReference type="NCBI Taxonomy" id="1442368"/>
    <lineage>
        <taxon>Eukaryota</taxon>
        <taxon>Fungi</taxon>
        <taxon>Dikarya</taxon>
        <taxon>Ascomycota</taxon>
        <taxon>Pezizomycotina</taxon>
        <taxon>Eurotiomycetes</taxon>
        <taxon>Chaetothyriomycetidae</taxon>
        <taxon>Chaetothyriales</taxon>
        <taxon>Herpotrichiellaceae</taxon>
        <taxon>Fonsecaea</taxon>
    </lineage>
</organism>
<dbReference type="Proteomes" id="UP000053029">
    <property type="component" value="Unassembled WGS sequence"/>
</dbReference>
<dbReference type="RefSeq" id="XP_013285887.1">
    <property type="nucleotide sequence ID" value="XM_013430433.1"/>
</dbReference>
<feature type="compositionally biased region" description="Polar residues" evidence="1">
    <location>
        <begin position="166"/>
        <end position="179"/>
    </location>
</feature>
<feature type="compositionally biased region" description="Basic and acidic residues" evidence="1">
    <location>
        <begin position="187"/>
        <end position="203"/>
    </location>
</feature>
<feature type="region of interest" description="Disordered" evidence="1">
    <location>
        <begin position="1"/>
        <end position="247"/>
    </location>
</feature>
<keyword evidence="3" id="KW-1185">Reference proteome</keyword>
<feature type="compositionally biased region" description="Basic and acidic residues" evidence="1">
    <location>
        <begin position="100"/>
        <end position="147"/>
    </location>
</feature>
<gene>
    <name evidence="2" type="ORF">Z517_05106</name>
</gene>
<feature type="compositionally biased region" description="Polar residues" evidence="1">
    <location>
        <begin position="205"/>
        <end position="223"/>
    </location>
</feature>
<feature type="compositionally biased region" description="Polar residues" evidence="1">
    <location>
        <begin position="42"/>
        <end position="65"/>
    </location>
</feature>
<dbReference type="HOGENOM" id="CLU_1124574_0_0_1"/>
<evidence type="ECO:0000313" key="2">
    <source>
        <dbReference type="EMBL" id="KIW82079.1"/>
    </source>
</evidence>
<dbReference type="GeneID" id="25304596"/>
<proteinExistence type="predicted"/>
<protein>
    <submittedName>
        <fullName evidence="2">Uncharacterized protein</fullName>
    </submittedName>
</protein>
<dbReference type="EMBL" id="KN846971">
    <property type="protein sequence ID" value="KIW82079.1"/>
    <property type="molecule type" value="Genomic_DNA"/>
</dbReference>